<sequence>MVALAYLFEIIVQDADYERHRESSLFISDGWVINPIRTGSTGTEAMLPKQGPLFDSVPSTPMYSSSNSPRRFDEGSEEHYSFDSFSRFDSFNMNETCPFSSRPSFSRFDSMRSTRDSEFYQGYFAPRKSLARFDSFHSMADSDYNFAPFLSHDSLTRIDSMHSTKDSD</sequence>
<evidence type="ECO:0000313" key="1">
    <source>
        <dbReference type="EMBL" id="KAL2522025.1"/>
    </source>
</evidence>
<protein>
    <submittedName>
        <fullName evidence="1">Intersectin-1</fullName>
    </submittedName>
</protein>
<evidence type="ECO:0000313" key="2">
    <source>
        <dbReference type="Proteomes" id="UP001604277"/>
    </source>
</evidence>
<organism evidence="1 2">
    <name type="scientific">Forsythia ovata</name>
    <dbReference type="NCBI Taxonomy" id="205694"/>
    <lineage>
        <taxon>Eukaryota</taxon>
        <taxon>Viridiplantae</taxon>
        <taxon>Streptophyta</taxon>
        <taxon>Embryophyta</taxon>
        <taxon>Tracheophyta</taxon>
        <taxon>Spermatophyta</taxon>
        <taxon>Magnoliopsida</taxon>
        <taxon>eudicotyledons</taxon>
        <taxon>Gunneridae</taxon>
        <taxon>Pentapetalae</taxon>
        <taxon>asterids</taxon>
        <taxon>lamiids</taxon>
        <taxon>Lamiales</taxon>
        <taxon>Oleaceae</taxon>
        <taxon>Forsythieae</taxon>
        <taxon>Forsythia</taxon>
    </lineage>
</organism>
<dbReference type="AlphaFoldDB" id="A0ABD1UAL1"/>
<dbReference type="EMBL" id="JBFOLJ010000007">
    <property type="protein sequence ID" value="KAL2522025.1"/>
    <property type="molecule type" value="Genomic_DNA"/>
</dbReference>
<gene>
    <name evidence="1" type="ORF">Fot_25948</name>
</gene>
<reference evidence="2" key="1">
    <citation type="submission" date="2024-07" db="EMBL/GenBank/DDBJ databases">
        <title>Two chromosome-level genome assemblies of Korean endemic species Abeliophyllum distichum and Forsythia ovata (Oleaceae).</title>
        <authorList>
            <person name="Jang H."/>
        </authorList>
    </citation>
    <scope>NUCLEOTIDE SEQUENCE [LARGE SCALE GENOMIC DNA]</scope>
</reference>
<accession>A0ABD1UAL1</accession>
<proteinExistence type="predicted"/>
<name>A0ABD1UAL1_9LAMI</name>
<dbReference type="Proteomes" id="UP001604277">
    <property type="component" value="Unassembled WGS sequence"/>
</dbReference>
<keyword evidence="2" id="KW-1185">Reference proteome</keyword>
<comment type="caution">
    <text evidence="1">The sequence shown here is derived from an EMBL/GenBank/DDBJ whole genome shotgun (WGS) entry which is preliminary data.</text>
</comment>